<protein>
    <submittedName>
        <fullName evidence="1">Uncharacterized protein</fullName>
    </submittedName>
</protein>
<organism evidence="1 2">
    <name type="scientific">Salipiger profundus</name>
    <dbReference type="NCBI Taxonomy" id="1229727"/>
    <lineage>
        <taxon>Bacteria</taxon>
        <taxon>Pseudomonadati</taxon>
        <taxon>Pseudomonadota</taxon>
        <taxon>Alphaproteobacteria</taxon>
        <taxon>Rhodobacterales</taxon>
        <taxon>Roseobacteraceae</taxon>
        <taxon>Salipiger</taxon>
    </lineage>
</organism>
<dbReference type="KEGG" id="tpro:Ga0080559_TMP5072"/>
<sequence length="98" mass="11345">MASPTHDQLERHAFYVLGLTFIRSPIRIRWPNMNGRILTILLDTLFELLECLLVAPIFTPVRSNHVHDLRRINLQLMSTRENALHDLRALNVKHLAGV</sequence>
<keyword evidence="2" id="KW-1185">Reference proteome</keyword>
<name>A0A1U7DE40_9RHOB</name>
<gene>
    <name evidence="1" type="ORF">Ga0080559_TMP5072</name>
</gene>
<accession>A0A1U7DE40</accession>
<evidence type="ECO:0000313" key="2">
    <source>
        <dbReference type="Proteomes" id="UP000186559"/>
    </source>
</evidence>
<reference evidence="1 2" key="1">
    <citation type="submission" date="2016-03" db="EMBL/GenBank/DDBJ databases">
        <title>Deep-sea bacteria in the southern Pacific.</title>
        <authorList>
            <person name="Tang K."/>
        </authorList>
    </citation>
    <scope>NUCLEOTIDE SEQUENCE [LARGE SCALE GENOMIC DNA]</scope>
    <source>
        <strain evidence="1 2">JLT2016</strain>
        <plasmid evidence="2">Plasmid ptpro7</plasmid>
    </source>
</reference>
<dbReference type="AlphaFoldDB" id="A0A1U7DE40"/>
<geneLocation type="plasmid" evidence="2">
    <name>ptpro7</name>
</geneLocation>
<proteinExistence type="predicted"/>
<evidence type="ECO:0000313" key="1">
    <source>
        <dbReference type="EMBL" id="APX26409.1"/>
    </source>
</evidence>
<dbReference type="Proteomes" id="UP000186559">
    <property type="component" value="Plasmid pTPRO7"/>
</dbReference>
<dbReference type="EMBL" id="CP014803">
    <property type="protein sequence ID" value="APX26409.1"/>
    <property type="molecule type" value="Genomic_DNA"/>
</dbReference>
<keyword evidence="1" id="KW-0614">Plasmid</keyword>